<feature type="compositionally biased region" description="Basic and acidic residues" evidence="1">
    <location>
        <begin position="136"/>
        <end position="167"/>
    </location>
</feature>
<dbReference type="Gene3D" id="3.40.50.1010">
    <property type="entry name" value="5'-nuclease"/>
    <property type="match status" value="1"/>
</dbReference>
<sequence>MYQSRPLDSTWDFGPAISLFASDWTTQGPPTPLSPPPIGKPSRNDGSTEELTVKLGSFNRLFQELGMSIEDSLPHTPLPPDPVIDEPLTSDDALYSPVDDNVDNTDGRDSYDEESGNALQDPFSGMTKKQRKRARRQAERARKIDYPKYGRGSLAEEEKEREKERARLEQVSQIQANGDAMLAQAGARSNVGAKMRPSTPAQALPSTPIKPTTKSTLQRHKTDTPATLRLPQSNLPLRSFSYNCEQSCESTAHNHATTNDGTSGNVYHNAGLPTNSYSQSTLTSLNFTLSNQYTTAGSQVPYHHQLPNGFLTTIRGWPGSFTPSPIPRVNNQVPLGVVTPGPATHPSLSKTTTNVVPRSREDRDYDFLNHLITSFPEDKKWLVSPMRLTNDKSSPAGLHVFVDASNILIGFKEVMKRIGGTARDMSFDCLALLLERRRPVSKRVYASSTRLNAPIASVEKFNELAGEVGYEKNIYEQVFKSKEQTESQKFFKDVDRVGWVKATQLRSGSGGSGSDSETGAAPSLPRPAPKWVEQGVDESLHLKMCQSIIDAEAPSTMVLATGDGAVAEYSDGFLAHVERALKKGWKVELVSWKQQTSSGYKNRRFRQKWGDQFKIIELDNFLEYMSDE</sequence>
<dbReference type="GO" id="GO:0005634">
    <property type="term" value="C:nucleus"/>
    <property type="evidence" value="ECO:0007669"/>
    <property type="project" value="TreeGrafter"/>
</dbReference>
<evidence type="ECO:0008006" key="4">
    <source>
        <dbReference type="Google" id="ProtNLM"/>
    </source>
</evidence>
<feature type="region of interest" description="Disordered" evidence="1">
    <location>
        <begin position="505"/>
        <end position="529"/>
    </location>
</feature>
<dbReference type="EMBL" id="ML978073">
    <property type="protein sequence ID" value="KAF2012197.1"/>
    <property type="molecule type" value="Genomic_DNA"/>
</dbReference>
<evidence type="ECO:0000256" key="1">
    <source>
        <dbReference type="SAM" id="MobiDB-lite"/>
    </source>
</evidence>
<dbReference type="GO" id="GO:0005085">
    <property type="term" value="F:guanyl-nucleotide exchange factor activity"/>
    <property type="evidence" value="ECO:0007669"/>
    <property type="project" value="TreeGrafter"/>
</dbReference>
<feature type="region of interest" description="Disordered" evidence="1">
    <location>
        <begin position="192"/>
        <end position="222"/>
    </location>
</feature>
<dbReference type="OrthoDB" id="5590473at2759"/>
<accession>A0A6A5XH79</accession>
<keyword evidence="3" id="KW-1185">Reference proteome</keyword>
<feature type="compositionally biased region" description="Low complexity" evidence="1">
    <location>
        <begin position="205"/>
        <end position="216"/>
    </location>
</feature>
<dbReference type="Proteomes" id="UP000799778">
    <property type="component" value="Unassembled WGS sequence"/>
</dbReference>
<reference evidence="2" key="1">
    <citation type="journal article" date="2020" name="Stud. Mycol.">
        <title>101 Dothideomycetes genomes: a test case for predicting lifestyles and emergence of pathogens.</title>
        <authorList>
            <person name="Haridas S."/>
            <person name="Albert R."/>
            <person name="Binder M."/>
            <person name="Bloem J."/>
            <person name="Labutti K."/>
            <person name="Salamov A."/>
            <person name="Andreopoulos B."/>
            <person name="Baker S."/>
            <person name="Barry K."/>
            <person name="Bills G."/>
            <person name="Bluhm B."/>
            <person name="Cannon C."/>
            <person name="Castanera R."/>
            <person name="Culley D."/>
            <person name="Daum C."/>
            <person name="Ezra D."/>
            <person name="Gonzalez J."/>
            <person name="Henrissat B."/>
            <person name="Kuo A."/>
            <person name="Liang C."/>
            <person name="Lipzen A."/>
            <person name="Lutzoni F."/>
            <person name="Magnuson J."/>
            <person name="Mondo S."/>
            <person name="Nolan M."/>
            <person name="Ohm R."/>
            <person name="Pangilinan J."/>
            <person name="Park H.-J."/>
            <person name="Ramirez L."/>
            <person name="Alfaro M."/>
            <person name="Sun H."/>
            <person name="Tritt A."/>
            <person name="Yoshinaga Y."/>
            <person name="Zwiers L.-H."/>
            <person name="Turgeon B."/>
            <person name="Goodwin S."/>
            <person name="Spatafora J."/>
            <person name="Crous P."/>
            <person name="Grigoriev I."/>
        </authorList>
    </citation>
    <scope>NUCLEOTIDE SEQUENCE</scope>
    <source>
        <strain evidence="2">CBS 175.79</strain>
    </source>
</reference>
<evidence type="ECO:0000313" key="2">
    <source>
        <dbReference type="EMBL" id="KAF2012197.1"/>
    </source>
</evidence>
<feature type="compositionally biased region" description="Pro residues" evidence="1">
    <location>
        <begin position="29"/>
        <end position="39"/>
    </location>
</feature>
<organism evidence="2 3">
    <name type="scientific">Aaosphaeria arxii CBS 175.79</name>
    <dbReference type="NCBI Taxonomy" id="1450172"/>
    <lineage>
        <taxon>Eukaryota</taxon>
        <taxon>Fungi</taxon>
        <taxon>Dikarya</taxon>
        <taxon>Ascomycota</taxon>
        <taxon>Pezizomycotina</taxon>
        <taxon>Dothideomycetes</taxon>
        <taxon>Pleosporomycetidae</taxon>
        <taxon>Pleosporales</taxon>
        <taxon>Pleosporales incertae sedis</taxon>
        <taxon>Aaosphaeria</taxon>
    </lineage>
</organism>
<dbReference type="AlphaFoldDB" id="A0A6A5XH79"/>
<dbReference type="CDD" id="cd18724">
    <property type="entry name" value="PIN_LabA-like"/>
    <property type="match status" value="1"/>
</dbReference>
<protein>
    <recommendedName>
        <fullName evidence="4">NYN domain-containing protein</fullName>
    </recommendedName>
</protein>
<dbReference type="PANTHER" id="PTHR15837">
    <property type="entry name" value="RAN GUANINE NUCLEOTIDE RELEASE FACTOR"/>
    <property type="match status" value="1"/>
</dbReference>
<gene>
    <name evidence="2" type="ORF">BU24DRAFT_375762</name>
</gene>
<dbReference type="GO" id="GO:0031267">
    <property type="term" value="F:small GTPase binding"/>
    <property type="evidence" value="ECO:0007669"/>
    <property type="project" value="TreeGrafter"/>
</dbReference>
<dbReference type="GO" id="GO:0006606">
    <property type="term" value="P:protein import into nucleus"/>
    <property type="evidence" value="ECO:0007669"/>
    <property type="project" value="TreeGrafter"/>
</dbReference>
<evidence type="ECO:0000313" key="3">
    <source>
        <dbReference type="Proteomes" id="UP000799778"/>
    </source>
</evidence>
<dbReference type="PANTHER" id="PTHR15837:SF5">
    <property type="entry name" value="NYN DOMAIN-CONTAINING PROTEIN"/>
    <property type="match status" value="1"/>
</dbReference>
<name>A0A6A5XH79_9PLEO</name>
<proteinExistence type="predicted"/>
<dbReference type="GeneID" id="54282000"/>
<feature type="region of interest" description="Disordered" evidence="1">
    <location>
        <begin position="70"/>
        <end position="167"/>
    </location>
</feature>
<feature type="region of interest" description="Disordered" evidence="1">
    <location>
        <begin position="21"/>
        <end position="50"/>
    </location>
</feature>
<dbReference type="RefSeq" id="XP_033380536.1">
    <property type="nucleotide sequence ID" value="XM_033524603.1"/>
</dbReference>
<dbReference type="InterPro" id="IPR007681">
    <property type="entry name" value="Mog1"/>
</dbReference>